<gene>
    <name evidence="2" type="ORF">L3Y34_004371</name>
</gene>
<keyword evidence="1" id="KW-0472">Membrane</keyword>
<dbReference type="AlphaFoldDB" id="A0AAE9AA45"/>
<name>A0AAE9AA45_CAEBR</name>
<keyword evidence="1" id="KW-1133">Transmembrane helix</keyword>
<accession>A0AAE9AA45</accession>
<evidence type="ECO:0000313" key="2">
    <source>
        <dbReference type="EMBL" id="ULT95619.1"/>
    </source>
</evidence>
<evidence type="ECO:0000313" key="3">
    <source>
        <dbReference type="Proteomes" id="UP000827892"/>
    </source>
</evidence>
<organism evidence="2 3">
    <name type="scientific">Caenorhabditis briggsae</name>
    <dbReference type="NCBI Taxonomy" id="6238"/>
    <lineage>
        <taxon>Eukaryota</taxon>
        <taxon>Metazoa</taxon>
        <taxon>Ecdysozoa</taxon>
        <taxon>Nematoda</taxon>
        <taxon>Chromadorea</taxon>
        <taxon>Rhabditida</taxon>
        <taxon>Rhabditina</taxon>
        <taxon>Rhabditomorpha</taxon>
        <taxon>Rhabditoidea</taxon>
        <taxon>Rhabditidae</taxon>
        <taxon>Peloderinae</taxon>
        <taxon>Caenorhabditis</taxon>
    </lineage>
</organism>
<protein>
    <submittedName>
        <fullName evidence="2">Uncharacterized protein</fullName>
    </submittedName>
</protein>
<reference evidence="2 3" key="1">
    <citation type="submission" date="2022-05" db="EMBL/GenBank/DDBJ databases">
        <title>Chromosome-level reference genomes for two strains of Caenorhabditis briggsae: an improved platform for comparative genomics.</title>
        <authorList>
            <person name="Stevens L."/>
            <person name="Andersen E.C."/>
        </authorList>
    </citation>
    <scope>NUCLEOTIDE SEQUENCE [LARGE SCALE GENOMIC DNA]</scope>
    <source>
        <strain evidence="2">QX1410_ONT</strain>
        <tissue evidence="2">Whole-organism</tissue>
    </source>
</reference>
<dbReference type="Proteomes" id="UP000827892">
    <property type="component" value="Chromosome IV"/>
</dbReference>
<proteinExistence type="predicted"/>
<feature type="transmembrane region" description="Helical" evidence="1">
    <location>
        <begin position="28"/>
        <end position="47"/>
    </location>
</feature>
<dbReference type="EMBL" id="CP090894">
    <property type="protein sequence ID" value="ULT95619.1"/>
    <property type="molecule type" value="Genomic_DNA"/>
</dbReference>
<keyword evidence="1" id="KW-0812">Transmembrane</keyword>
<sequence length="66" mass="7689">MFILGLILTHFTWPVLLRQVAHNAWLWVLFYYIAILVVGWKFCALVLKTISVSLADAIHFSTRSHF</sequence>
<evidence type="ECO:0000256" key="1">
    <source>
        <dbReference type="SAM" id="Phobius"/>
    </source>
</evidence>